<dbReference type="AlphaFoldDB" id="A0A3M0KYQ1"/>
<name>A0A3M0KYQ1_HIRRU</name>
<organism evidence="1 2">
    <name type="scientific">Hirundo rustica rustica</name>
    <dbReference type="NCBI Taxonomy" id="333673"/>
    <lineage>
        <taxon>Eukaryota</taxon>
        <taxon>Metazoa</taxon>
        <taxon>Chordata</taxon>
        <taxon>Craniata</taxon>
        <taxon>Vertebrata</taxon>
        <taxon>Euteleostomi</taxon>
        <taxon>Archelosauria</taxon>
        <taxon>Archosauria</taxon>
        <taxon>Dinosauria</taxon>
        <taxon>Saurischia</taxon>
        <taxon>Theropoda</taxon>
        <taxon>Coelurosauria</taxon>
        <taxon>Aves</taxon>
        <taxon>Neognathae</taxon>
        <taxon>Neoaves</taxon>
        <taxon>Telluraves</taxon>
        <taxon>Australaves</taxon>
        <taxon>Passeriformes</taxon>
        <taxon>Sylvioidea</taxon>
        <taxon>Hirundinidae</taxon>
        <taxon>Hirundo</taxon>
    </lineage>
</organism>
<protein>
    <submittedName>
        <fullName evidence="1">Uncharacterized protein</fullName>
    </submittedName>
</protein>
<comment type="caution">
    <text evidence="1">The sequence shown here is derived from an EMBL/GenBank/DDBJ whole genome shotgun (WGS) entry which is preliminary data.</text>
</comment>
<evidence type="ECO:0000313" key="2">
    <source>
        <dbReference type="Proteomes" id="UP000269221"/>
    </source>
</evidence>
<dbReference type="OrthoDB" id="5987385at2759"/>
<dbReference type="EMBL" id="QRBI01000096">
    <property type="protein sequence ID" value="RMC18295.1"/>
    <property type="molecule type" value="Genomic_DNA"/>
</dbReference>
<proteinExistence type="predicted"/>
<accession>A0A3M0KYQ1</accession>
<keyword evidence="2" id="KW-1185">Reference proteome</keyword>
<dbReference type="Proteomes" id="UP000269221">
    <property type="component" value="Unassembled WGS sequence"/>
</dbReference>
<sequence>MSFISTSNRIVGTGLRVSCSVLISTIQERQGVTGEGSAEATKMMRGLEHLSDEEKLCELGLFSLEKTESGSHQSIPISPRAKYLQYTYLTGDWDSPVTTTHGNSFPKGMCGVSAFPAVKWNFQLCGQTLPRQ</sequence>
<reference evidence="1 2" key="1">
    <citation type="submission" date="2018-07" db="EMBL/GenBank/DDBJ databases">
        <title>A high quality draft genome assembly of the barn swallow (H. rustica rustica).</title>
        <authorList>
            <person name="Formenti G."/>
            <person name="Chiara M."/>
            <person name="Poveda L."/>
            <person name="Francoijs K.-J."/>
            <person name="Bonisoli-Alquati A."/>
            <person name="Canova L."/>
            <person name="Gianfranceschi L."/>
            <person name="Horner D.S."/>
            <person name="Saino N."/>
        </authorList>
    </citation>
    <scope>NUCLEOTIDE SEQUENCE [LARGE SCALE GENOMIC DNA]</scope>
    <source>
        <strain evidence="1">Chelidonia</strain>
        <tissue evidence="1">Blood</tissue>
    </source>
</reference>
<gene>
    <name evidence="1" type="ORF">DUI87_04177</name>
</gene>
<evidence type="ECO:0000313" key="1">
    <source>
        <dbReference type="EMBL" id="RMC18295.1"/>
    </source>
</evidence>